<keyword evidence="3 8" id="KW-0479">Metal-binding</keyword>
<keyword evidence="12" id="KW-0732">Signal</keyword>
<dbReference type="PRINTS" id="PR00113">
    <property type="entry name" value="ALKPHPHTASE"/>
</dbReference>
<dbReference type="CDD" id="cd16012">
    <property type="entry name" value="ALP"/>
    <property type="match status" value="1"/>
</dbReference>
<evidence type="ECO:0000256" key="4">
    <source>
        <dbReference type="ARBA" id="ARBA00022801"/>
    </source>
</evidence>
<proteinExistence type="inferred from homology"/>
<feature type="transmembrane region" description="Helical" evidence="11">
    <location>
        <begin position="495"/>
        <end position="518"/>
    </location>
</feature>
<evidence type="ECO:0000256" key="8">
    <source>
        <dbReference type="PIRSR" id="PIRSR601952-2"/>
    </source>
</evidence>
<dbReference type="PANTHER" id="PTHR11596:SF5">
    <property type="entry name" value="ALKALINE PHOSPHATASE"/>
    <property type="match status" value="1"/>
</dbReference>
<keyword evidence="16" id="KW-1185">Reference proteome</keyword>
<feature type="binding site" evidence="8">
    <location>
        <position position="373"/>
    </location>
    <ligand>
        <name>Zn(2+)</name>
        <dbReference type="ChEBI" id="CHEBI:29105"/>
        <label>2</label>
    </ligand>
</feature>
<evidence type="ECO:0000313" key="16">
    <source>
        <dbReference type="Proteomes" id="UP001185631"/>
    </source>
</evidence>
<dbReference type="SMART" id="SM00098">
    <property type="entry name" value="alkPPc"/>
    <property type="match status" value="1"/>
</dbReference>
<dbReference type="GO" id="GO:0004035">
    <property type="term" value="F:alkaline phosphatase activity"/>
    <property type="evidence" value="ECO:0007669"/>
    <property type="project" value="UniProtKB-EC"/>
</dbReference>
<evidence type="ECO:0000256" key="10">
    <source>
        <dbReference type="SAM" id="MobiDB-lite"/>
    </source>
</evidence>
<name>A0A9X3MAV1_9CORY</name>
<accession>A0A9X3MAV1</accession>
<feature type="binding site" evidence="8">
    <location>
        <position position="374"/>
    </location>
    <ligand>
        <name>Zn(2+)</name>
        <dbReference type="ChEBI" id="CHEBI:29105"/>
        <label>2</label>
    </ligand>
</feature>
<dbReference type="Pfam" id="PF00245">
    <property type="entry name" value="Alk_phosphatase"/>
    <property type="match status" value="2"/>
</dbReference>
<dbReference type="PANTHER" id="PTHR11596">
    <property type="entry name" value="ALKALINE PHOSPHATASE"/>
    <property type="match status" value="1"/>
</dbReference>
<dbReference type="InterPro" id="IPR017850">
    <property type="entry name" value="Alkaline_phosphatase_core_sf"/>
</dbReference>
<keyword evidence="11" id="KW-0472">Membrane</keyword>
<feature type="binding site" evidence="8">
    <location>
        <position position="332"/>
    </location>
    <ligand>
        <name>Zn(2+)</name>
        <dbReference type="ChEBI" id="CHEBI:29105"/>
        <label>2</label>
    </ligand>
</feature>
<gene>
    <name evidence="13" type="ORF">L8V01_01950</name>
    <name evidence="14" type="ORF">RAE13_01105</name>
</gene>
<dbReference type="EMBL" id="JAKMUU010000001">
    <property type="protein sequence ID" value="MCZ9306250.1"/>
    <property type="molecule type" value="Genomic_DNA"/>
</dbReference>
<dbReference type="EC" id="3.1.3.1" evidence="13"/>
<dbReference type="AlphaFoldDB" id="A0A9X3MAV1"/>
<evidence type="ECO:0000256" key="12">
    <source>
        <dbReference type="SAM" id="SignalP"/>
    </source>
</evidence>
<feature type="binding site" evidence="8">
    <location>
        <position position="46"/>
    </location>
    <ligand>
        <name>Zn(2+)</name>
        <dbReference type="ChEBI" id="CHEBI:29105"/>
        <label>2</label>
    </ligand>
</feature>
<feature type="compositionally biased region" description="Acidic residues" evidence="10">
    <location>
        <begin position="465"/>
        <end position="474"/>
    </location>
</feature>
<evidence type="ECO:0000256" key="7">
    <source>
        <dbReference type="PIRSR" id="PIRSR601952-1"/>
    </source>
</evidence>
<evidence type="ECO:0000256" key="11">
    <source>
        <dbReference type="SAM" id="Phobius"/>
    </source>
</evidence>
<dbReference type="Gene3D" id="3.40.720.10">
    <property type="entry name" value="Alkaline Phosphatase, subunit A"/>
    <property type="match status" value="1"/>
</dbReference>
<dbReference type="Proteomes" id="UP001185631">
    <property type="component" value="Unassembled WGS sequence"/>
</dbReference>
<dbReference type="PROSITE" id="PS00123">
    <property type="entry name" value="ALKALINE_PHOSPHATASE"/>
    <property type="match status" value="1"/>
</dbReference>
<feature type="binding site" evidence="8">
    <location>
        <position position="328"/>
    </location>
    <ligand>
        <name>Zn(2+)</name>
        <dbReference type="ChEBI" id="CHEBI:29105"/>
        <label>2</label>
    </ligand>
</feature>
<comment type="caution">
    <text evidence="13">The sequence shown here is derived from an EMBL/GenBank/DDBJ whole genome shotgun (WGS) entry which is preliminary data.</text>
</comment>
<evidence type="ECO:0000256" key="9">
    <source>
        <dbReference type="RuleBase" id="RU003946"/>
    </source>
</evidence>
<feature type="chain" id="PRO_5040821480" evidence="12">
    <location>
        <begin position="30"/>
        <end position="540"/>
    </location>
</feature>
<dbReference type="GO" id="GO:0046872">
    <property type="term" value="F:metal ion binding"/>
    <property type="evidence" value="ECO:0007669"/>
    <property type="project" value="UniProtKB-KW"/>
</dbReference>
<feature type="binding site" evidence="8">
    <location>
        <position position="323"/>
    </location>
    <ligand>
        <name>Mg(2+)</name>
        <dbReference type="ChEBI" id="CHEBI:18420"/>
    </ligand>
</feature>
<sequence length="540" mass="58068">MTLSRYATAALAVATSVSITSLGVSPALAADDVHKGPKNIIYMIGDGMGYGHIALTNLYETGQSKYLIDGEFGAEDLKESDGQSVQSFEDFNRLSMATFPMGGSYDPEQAWQNHEYIKEGKITDSAAAGTAMATGVKTNNGILGMSHYGMKEENMSERAKKQGKSAGVVSSVAYSEATPAAWAAHNKDRDKLQDISREMLGSGLDLVMAAGHPFYDNDHQKLDTPDYSFMYEDDYAKLSGGETDWNYFESNDDFKKIAQGDVKPEQKYWGIAQVGSTLQNSRSGEAKAPYSDKLNDVVDLPTMTTGALNALGQDEDGFSVMIEGGAIDWAGHGNNPVRDIEETQDFNKSVDAAIKWVEENSSWEDTLLVVTADHETGYLSGANEAPTDDNPDAEDRFNAMEGEKGKVARHGWYSGQHTNQLVPFFFKGAGSEDIMANTSGTDSVRGDFIDNTLVANLVFDEWWNDDAGSADEPEQPGGTTNPADDAGKKGSSKGFAAGLATGLGILGAVVGGLGFLATQMGVLNIDLKPIYEQLKRVGLR</sequence>
<dbReference type="EMBL" id="JAVBID010000001">
    <property type="protein sequence ID" value="MDV2423015.1"/>
    <property type="molecule type" value="Genomic_DNA"/>
</dbReference>
<feature type="binding site" evidence="8">
    <location>
        <position position="46"/>
    </location>
    <ligand>
        <name>Mg(2+)</name>
        <dbReference type="ChEBI" id="CHEBI:18420"/>
    </ligand>
</feature>
<reference evidence="14 16" key="2">
    <citation type="submission" date="2023-08" db="EMBL/GenBank/DDBJ databases">
        <title>Genomic characterization of the C. tuberculostearicum species complex, a ubiquitous member of the human skin microbiome.</title>
        <authorList>
            <person name="Ahmed N."/>
            <person name="Deming C."/>
            <person name="Conlan S."/>
            <person name="Segre J."/>
        </authorList>
    </citation>
    <scope>NUCLEOTIDE SEQUENCE [LARGE SCALE GENOMIC DNA]</scope>
    <source>
        <strain evidence="14 16">CTNIH19</strain>
    </source>
</reference>
<keyword evidence="5 8" id="KW-0862">Zinc</keyword>
<feature type="signal peptide" evidence="12">
    <location>
        <begin position="1"/>
        <end position="29"/>
    </location>
</feature>
<keyword evidence="6 8" id="KW-0460">Magnesium</keyword>
<dbReference type="InterPro" id="IPR001952">
    <property type="entry name" value="Alkaline_phosphatase"/>
</dbReference>
<keyword evidence="11" id="KW-1133">Transmembrane helix</keyword>
<evidence type="ECO:0000256" key="5">
    <source>
        <dbReference type="ARBA" id="ARBA00022833"/>
    </source>
</evidence>
<evidence type="ECO:0000256" key="2">
    <source>
        <dbReference type="ARBA" id="ARBA00022553"/>
    </source>
</evidence>
<keyword evidence="4 13" id="KW-0378">Hydrolase</keyword>
<comment type="cofactor">
    <cofactor evidence="8">
        <name>Mg(2+)</name>
        <dbReference type="ChEBI" id="CHEBI:18420"/>
    </cofactor>
    <text evidence="8">Binds 1 Mg(2+) ion.</text>
</comment>
<feature type="region of interest" description="Disordered" evidence="10">
    <location>
        <begin position="465"/>
        <end position="490"/>
    </location>
</feature>
<keyword evidence="2" id="KW-0597">Phosphoprotein</keyword>
<organism evidence="13 15">
    <name type="scientific">Corynebacterium curieae</name>
    <dbReference type="NCBI Taxonomy" id="2913500"/>
    <lineage>
        <taxon>Bacteria</taxon>
        <taxon>Bacillati</taxon>
        <taxon>Actinomycetota</taxon>
        <taxon>Actinomycetes</taxon>
        <taxon>Mycobacteriales</taxon>
        <taxon>Corynebacteriaceae</taxon>
        <taxon>Corynebacterium</taxon>
    </lineage>
</organism>
<feature type="active site" description="Phosphoserine intermediate" evidence="7">
    <location>
        <position position="125"/>
    </location>
</feature>
<protein>
    <submittedName>
        <fullName evidence="13">Alkaline phosphatase</fullName>
        <ecNumber evidence="13">3.1.3.1</ecNumber>
    </submittedName>
</protein>
<reference evidence="13" key="1">
    <citation type="submission" date="2022-02" db="EMBL/GenBank/DDBJ databases">
        <title>Corynebacterium sp. from urogenital microbiome.</title>
        <authorList>
            <person name="Cappelli E.A."/>
            <person name="Ribeiro T.G."/>
            <person name="Peixe L."/>
        </authorList>
    </citation>
    <scope>NUCLEOTIDE SEQUENCE</scope>
    <source>
        <strain evidence="13">C8Ua_181</strain>
    </source>
</reference>
<comment type="similarity">
    <text evidence="1 9">Belongs to the alkaline phosphatase family.</text>
</comment>
<feature type="binding site" evidence="8">
    <location>
        <position position="178"/>
    </location>
    <ligand>
        <name>Mg(2+)</name>
        <dbReference type="ChEBI" id="CHEBI:18420"/>
    </ligand>
</feature>
<evidence type="ECO:0000256" key="1">
    <source>
        <dbReference type="ARBA" id="ARBA00005984"/>
    </source>
</evidence>
<dbReference type="SUPFAM" id="SSF53649">
    <property type="entry name" value="Alkaline phosphatase-like"/>
    <property type="match status" value="1"/>
</dbReference>
<evidence type="ECO:0000313" key="13">
    <source>
        <dbReference type="EMBL" id="MCZ9306250.1"/>
    </source>
</evidence>
<dbReference type="InterPro" id="IPR018299">
    <property type="entry name" value="Alkaline_phosphatase_AS"/>
</dbReference>
<keyword evidence="11" id="KW-0812">Transmembrane</keyword>
<evidence type="ECO:0000256" key="6">
    <source>
        <dbReference type="ARBA" id="ARBA00022842"/>
    </source>
</evidence>
<dbReference type="RefSeq" id="WP_269945479.1">
    <property type="nucleotide sequence ID" value="NZ_JAKMUU010000001.1"/>
</dbReference>
<evidence type="ECO:0000256" key="3">
    <source>
        <dbReference type="ARBA" id="ARBA00022723"/>
    </source>
</evidence>
<comment type="cofactor">
    <cofactor evidence="8">
        <name>Zn(2+)</name>
        <dbReference type="ChEBI" id="CHEBI:29105"/>
    </cofactor>
    <text evidence="8">Binds 2 Zn(2+) ions.</text>
</comment>
<evidence type="ECO:0000313" key="14">
    <source>
        <dbReference type="EMBL" id="MDV2423015.1"/>
    </source>
</evidence>
<evidence type="ECO:0000313" key="15">
    <source>
        <dbReference type="Proteomes" id="UP001146430"/>
    </source>
</evidence>
<dbReference type="Proteomes" id="UP001146430">
    <property type="component" value="Unassembled WGS sequence"/>
</dbReference>